<dbReference type="AlphaFoldDB" id="C7M1P8"/>
<organism evidence="1 2">
    <name type="scientific">Acidimicrobium ferrooxidans (strain DSM 10331 / JCM 15462 / NBRC 103882 / ICP)</name>
    <dbReference type="NCBI Taxonomy" id="525909"/>
    <lineage>
        <taxon>Bacteria</taxon>
        <taxon>Bacillati</taxon>
        <taxon>Actinomycetota</taxon>
        <taxon>Acidimicrobiia</taxon>
        <taxon>Acidimicrobiales</taxon>
        <taxon>Acidimicrobiaceae</taxon>
        <taxon>Acidimicrobium</taxon>
    </lineage>
</organism>
<dbReference type="InterPro" id="IPR003448">
    <property type="entry name" value="Mopterin_biosynth_MoaE"/>
</dbReference>
<dbReference type="InterPro" id="IPR036563">
    <property type="entry name" value="MoaE_sf"/>
</dbReference>
<gene>
    <name evidence="1" type="ordered locus">Afer_1884</name>
</gene>
<keyword evidence="2" id="KW-1185">Reference proteome</keyword>
<dbReference type="Pfam" id="PF02391">
    <property type="entry name" value="MoaE"/>
    <property type="match status" value="1"/>
</dbReference>
<evidence type="ECO:0000313" key="1">
    <source>
        <dbReference type="EMBL" id="ACU54795.1"/>
    </source>
</evidence>
<dbReference type="HOGENOM" id="CLU_089568_2_1_11"/>
<accession>C7M1P8</accession>
<dbReference type="Proteomes" id="UP000000771">
    <property type="component" value="Chromosome"/>
</dbReference>
<dbReference type="PANTHER" id="PTHR23404">
    <property type="entry name" value="MOLYBDOPTERIN SYNTHASE RELATED"/>
    <property type="match status" value="1"/>
</dbReference>
<dbReference type="KEGG" id="afo:Afer_1884"/>
<sequence length="164" mass="17223">MVSGSWESTTATTWLRLEGAPIDEAAVATFCRRPSVGAVVTFAGTVRDQGEGLSGIIALHYEVALELAAARLDAIAARAFSDAPELQALAVHHRLGRVPLGEPAVVVAAAAAHRDLAFDAARFVIDAVKVAVPLVKQELTEVGARWAPSATPLEDFPTQKDVTS</sequence>
<dbReference type="Gene3D" id="3.90.1170.40">
    <property type="entry name" value="Molybdopterin biosynthesis MoaE subunit"/>
    <property type="match status" value="1"/>
</dbReference>
<dbReference type="eggNOG" id="COG0314">
    <property type="taxonomic scope" value="Bacteria"/>
</dbReference>
<dbReference type="GO" id="GO:0006777">
    <property type="term" value="P:Mo-molybdopterin cofactor biosynthetic process"/>
    <property type="evidence" value="ECO:0007669"/>
    <property type="project" value="InterPro"/>
</dbReference>
<protein>
    <submittedName>
        <fullName evidence="1">Molybdopterin biosynthesis MoaE protein</fullName>
    </submittedName>
</protein>
<dbReference type="EMBL" id="CP001631">
    <property type="protein sequence ID" value="ACU54795.1"/>
    <property type="molecule type" value="Genomic_DNA"/>
</dbReference>
<dbReference type="SUPFAM" id="SSF54690">
    <property type="entry name" value="Molybdopterin synthase subunit MoaE"/>
    <property type="match status" value="1"/>
</dbReference>
<reference evidence="1 2" key="1">
    <citation type="journal article" date="2009" name="Stand. Genomic Sci.">
        <title>Complete genome sequence of Acidimicrobium ferrooxidans type strain (ICP).</title>
        <authorList>
            <person name="Clum A."/>
            <person name="Nolan M."/>
            <person name="Lang E."/>
            <person name="Glavina Del Rio T."/>
            <person name="Tice H."/>
            <person name="Copeland A."/>
            <person name="Cheng J.F."/>
            <person name="Lucas S."/>
            <person name="Chen F."/>
            <person name="Bruce D."/>
            <person name="Goodwin L."/>
            <person name="Pitluck S."/>
            <person name="Ivanova N."/>
            <person name="Mavrommatis K."/>
            <person name="Mikhailova N."/>
            <person name="Pati A."/>
            <person name="Chen A."/>
            <person name="Palaniappan K."/>
            <person name="Goker M."/>
            <person name="Spring S."/>
            <person name="Land M."/>
            <person name="Hauser L."/>
            <person name="Chang Y.J."/>
            <person name="Jeffries C.C."/>
            <person name="Chain P."/>
            <person name="Bristow J."/>
            <person name="Eisen J.A."/>
            <person name="Markowitz V."/>
            <person name="Hugenholtz P."/>
            <person name="Kyrpides N.C."/>
            <person name="Klenk H.P."/>
            <person name="Lapidus A."/>
        </authorList>
    </citation>
    <scope>NUCLEOTIDE SEQUENCE [LARGE SCALE GENOMIC DNA]</scope>
    <source>
        <strain evidence="2">DSM 10331 / JCM 15462 / NBRC 103882 / ICP</strain>
    </source>
</reference>
<evidence type="ECO:0000313" key="2">
    <source>
        <dbReference type="Proteomes" id="UP000000771"/>
    </source>
</evidence>
<name>C7M1P8_ACIFD</name>
<dbReference type="STRING" id="525909.Afer_1884"/>
<proteinExistence type="predicted"/>